<dbReference type="KEGG" id="asc:ASAC_1312"/>
<feature type="compositionally biased region" description="Basic residues" evidence="3">
    <location>
        <begin position="1"/>
        <end position="22"/>
    </location>
</feature>
<sequence length="50" mass="5611">MTKAGKVRKATPKIEPKHKKNQPPRIKNKVEFVRRVLKAAQQTASSRAAS</sequence>
<keyword evidence="2" id="KW-0687">Ribonucleoprotein</keyword>
<proteinExistence type="predicted"/>
<dbReference type="EMBL" id="CP001742">
    <property type="protein sequence ID" value="ADL19717.1"/>
    <property type="molecule type" value="Genomic_DNA"/>
</dbReference>
<evidence type="ECO:0000313" key="5">
    <source>
        <dbReference type="Proteomes" id="UP000000346"/>
    </source>
</evidence>
<protein>
    <recommendedName>
        <fullName evidence="6">30S ribosomal protein S30e</fullName>
    </recommendedName>
</protein>
<evidence type="ECO:0000256" key="1">
    <source>
        <dbReference type="ARBA" id="ARBA00022980"/>
    </source>
</evidence>
<dbReference type="FunCoup" id="D9Q329">
    <property type="interactions" value="108"/>
</dbReference>
<dbReference type="InterPro" id="IPR006846">
    <property type="entry name" value="Ribosomal_eS30"/>
</dbReference>
<dbReference type="Proteomes" id="UP000000346">
    <property type="component" value="Chromosome"/>
</dbReference>
<dbReference type="GO" id="GO:0005840">
    <property type="term" value="C:ribosome"/>
    <property type="evidence" value="ECO:0007669"/>
    <property type="project" value="UniProtKB-KW"/>
</dbReference>
<dbReference type="STRING" id="666510.ASAC_1312"/>
<dbReference type="InParanoid" id="D9Q329"/>
<evidence type="ECO:0000313" key="4">
    <source>
        <dbReference type="EMBL" id="ADL19717.1"/>
    </source>
</evidence>
<organism evidence="4 5">
    <name type="scientific">Acidilobus saccharovorans (strain DSM 16705 / JCM 18335 / VKM B-2471 / 345-15)</name>
    <dbReference type="NCBI Taxonomy" id="666510"/>
    <lineage>
        <taxon>Archaea</taxon>
        <taxon>Thermoproteota</taxon>
        <taxon>Thermoprotei</taxon>
        <taxon>Acidilobales</taxon>
        <taxon>Acidilobaceae</taxon>
        <taxon>Acidilobus</taxon>
    </lineage>
</organism>
<reference evidence="4 5" key="1">
    <citation type="journal article" date="2010" name="Appl. Environ. Microbiol.">
        <title>The genome sequence of the crenarchaeon Acidilobus saccharovorans supports a new order, Acidilobales, and suggests an important ecological role in terrestrial acidic hot springs.</title>
        <authorList>
            <person name="Mardanov A.V."/>
            <person name="Svetlitchnyi V.A."/>
            <person name="Beletsky A.V."/>
            <person name="Prokofeva M.I."/>
            <person name="Bonch-Osmolovskaya E.A."/>
            <person name="Ravin N.V."/>
            <person name="Skryabin K.G."/>
        </authorList>
    </citation>
    <scope>NUCLEOTIDE SEQUENCE [LARGE SCALE GENOMIC DNA]</scope>
    <source>
        <strain evidence="5">DSM 16705 / JCM 18335 / VKM B-2471 / 345-15</strain>
    </source>
</reference>
<keyword evidence="1" id="KW-0689">Ribosomal protein</keyword>
<dbReference type="Pfam" id="PF04758">
    <property type="entry name" value="Ribosomal_S30"/>
    <property type="match status" value="1"/>
</dbReference>
<dbReference type="GO" id="GO:1990904">
    <property type="term" value="C:ribonucleoprotein complex"/>
    <property type="evidence" value="ECO:0007669"/>
    <property type="project" value="UniProtKB-KW"/>
</dbReference>
<evidence type="ECO:0000256" key="3">
    <source>
        <dbReference type="SAM" id="MobiDB-lite"/>
    </source>
</evidence>
<dbReference type="HOGENOM" id="CLU_209471_0_0_2"/>
<evidence type="ECO:0008006" key="6">
    <source>
        <dbReference type="Google" id="ProtNLM"/>
    </source>
</evidence>
<dbReference type="AlphaFoldDB" id="D9Q329"/>
<feature type="region of interest" description="Disordered" evidence="3">
    <location>
        <begin position="1"/>
        <end position="27"/>
    </location>
</feature>
<gene>
    <name evidence="4" type="ordered locus">ASAC_1312</name>
</gene>
<keyword evidence="5" id="KW-1185">Reference proteome</keyword>
<dbReference type="eggNOG" id="arCOG04293">
    <property type="taxonomic scope" value="Archaea"/>
</dbReference>
<dbReference type="GO" id="GO:0003735">
    <property type="term" value="F:structural constituent of ribosome"/>
    <property type="evidence" value="ECO:0007669"/>
    <property type="project" value="InterPro"/>
</dbReference>
<accession>D9Q329</accession>
<evidence type="ECO:0000256" key="2">
    <source>
        <dbReference type="ARBA" id="ARBA00023274"/>
    </source>
</evidence>
<name>D9Q329_ACIS3</name>
<dbReference type="GO" id="GO:0006412">
    <property type="term" value="P:translation"/>
    <property type="evidence" value="ECO:0007669"/>
    <property type="project" value="InterPro"/>
</dbReference>